<organism evidence="2 4">
    <name type="scientific">Alternaria tenuissima</name>
    <dbReference type="NCBI Taxonomy" id="119927"/>
    <lineage>
        <taxon>Eukaryota</taxon>
        <taxon>Fungi</taxon>
        <taxon>Dikarya</taxon>
        <taxon>Ascomycota</taxon>
        <taxon>Pezizomycotina</taxon>
        <taxon>Dothideomycetes</taxon>
        <taxon>Pleosporomycetidae</taxon>
        <taxon>Pleosporales</taxon>
        <taxon>Pleosporineae</taxon>
        <taxon>Pleosporaceae</taxon>
        <taxon>Alternaria</taxon>
        <taxon>Alternaria sect. Alternaria</taxon>
        <taxon>Alternaria alternata complex</taxon>
    </lineage>
</organism>
<feature type="compositionally biased region" description="Acidic residues" evidence="1">
    <location>
        <begin position="187"/>
        <end position="200"/>
    </location>
</feature>
<dbReference type="EMBL" id="PDXB01000004">
    <property type="protein sequence ID" value="RYN35507.1"/>
    <property type="molecule type" value="Genomic_DNA"/>
</dbReference>
<evidence type="ECO:0000313" key="2">
    <source>
        <dbReference type="EMBL" id="RYN35507.1"/>
    </source>
</evidence>
<keyword evidence="5" id="KW-1185">Reference proteome</keyword>
<feature type="region of interest" description="Disordered" evidence="1">
    <location>
        <begin position="187"/>
        <end position="206"/>
    </location>
</feature>
<reference evidence="2" key="1">
    <citation type="submission" date="2017-10" db="EMBL/GenBank/DDBJ databases">
        <authorList>
            <person name="Armitage A.D."/>
            <person name="Barbara D.J."/>
            <person name="Woodhall J.W."/>
            <person name="Sreenivasaprasad S."/>
            <person name="Lane C.R."/>
            <person name="Clarkson J.P."/>
            <person name="Harrison R.J."/>
        </authorList>
    </citation>
    <scope>NUCLEOTIDE SEQUENCE</scope>
    <source>
        <strain evidence="2">FERA 1164</strain>
        <strain evidence="3">FERA 635</strain>
    </source>
</reference>
<dbReference type="Proteomes" id="UP000293195">
    <property type="component" value="Unassembled WGS sequence"/>
</dbReference>
<accession>A0AB37WXB6</accession>
<dbReference type="EMBL" id="PDXF01000003">
    <property type="protein sequence ID" value="RYO08576.1"/>
    <property type="molecule type" value="Genomic_DNA"/>
</dbReference>
<dbReference type="AlphaFoldDB" id="A0AB37WXB6"/>
<reference evidence="2" key="2">
    <citation type="journal article" date="2019" name="bioRxiv">
        <title>Genomics, evolutionary history and diagnostics of the Alternaria alternata species group including apple and Asian pear pathotypes.</title>
        <authorList>
            <person name="Armitage A.D."/>
            <person name="Cockerton H.M."/>
            <person name="Sreenivasaprasad S."/>
            <person name="Woodhall J.W."/>
            <person name="Lane C.R."/>
            <person name="Harrison R.J."/>
            <person name="Clarkson J.P."/>
        </authorList>
    </citation>
    <scope>NUCLEOTIDE SEQUENCE</scope>
    <source>
        <strain evidence="2">FERA 1164</strain>
        <strain evidence="3">FERA 635</strain>
    </source>
</reference>
<evidence type="ECO:0000313" key="4">
    <source>
        <dbReference type="Proteomes" id="UP000292340"/>
    </source>
</evidence>
<protein>
    <recommendedName>
        <fullName evidence="6">Transmembrane protein</fullName>
    </recommendedName>
</protein>
<name>A0AB37WXB6_9PLEO</name>
<evidence type="ECO:0000256" key="1">
    <source>
        <dbReference type="SAM" id="MobiDB-lite"/>
    </source>
</evidence>
<evidence type="ECO:0008006" key="6">
    <source>
        <dbReference type="Google" id="ProtNLM"/>
    </source>
</evidence>
<dbReference type="Proteomes" id="UP000292340">
    <property type="component" value="Unassembled WGS sequence"/>
</dbReference>
<evidence type="ECO:0000313" key="3">
    <source>
        <dbReference type="EMBL" id="RYO08576.1"/>
    </source>
</evidence>
<gene>
    <name evidence="2" type="ORF">AA0115_g2412</name>
    <name evidence="3" type="ORF">AA0119_g1438</name>
</gene>
<proteinExistence type="predicted"/>
<comment type="caution">
    <text evidence="2">The sequence shown here is derived from an EMBL/GenBank/DDBJ whole genome shotgun (WGS) entry which is preliminary data.</text>
</comment>
<sequence length="206" mass="24008">MAASDLACFPWAIVEITRNTENRDSVDLCFCQAARDSAEALVMREELAERIQNPNKDALVIFSFTCVGSSVRFWFTCRNPENKRIEMRCIWATSLALTWGVYALRMVIENMREWVYRRVKPELARWIHLVRLQPEEQSIVLPPEIQDFLSRRIESSKHLEKSQLKSHRNCIKDDFYFCHERGCGCGSDDDGDEDDEDDEDGNLHDL</sequence>
<evidence type="ECO:0000313" key="5">
    <source>
        <dbReference type="Proteomes" id="UP000293195"/>
    </source>
</evidence>